<dbReference type="GO" id="GO:0003697">
    <property type="term" value="F:single-stranded DNA binding"/>
    <property type="evidence" value="ECO:0007669"/>
    <property type="project" value="InterPro"/>
</dbReference>
<dbReference type="GO" id="GO:0106300">
    <property type="term" value="P:protein-DNA covalent cross-linking repair"/>
    <property type="evidence" value="ECO:0007669"/>
    <property type="project" value="InterPro"/>
</dbReference>
<accession>A0A087ECS6</accession>
<dbReference type="EC" id="3.4.-.-" evidence="8"/>
<keyword evidence="5" id="KW-0190">Covalent protein-DNA linkage</keyword>
<proteinExistence type="inferred from homology"/>
<dbReference type="GO" id="GO:0006508">
    <property type="term" value="P:proteolysis"/>
    <property type="evidence" value="ECO:0007669"/>
    <property type="project" value="UniProtKB-KW"/>
</dbReference>
<evidence type="ECO:0000256" key="6">
    <source>
        <dbReference type="ARBA" id="ARBA00023125"/>
    </source>
</evidence>
<keyword evidence="3" id="KW-0227">DNA damage</keyword>
<comment type="similarity">
    <text evidence="1 8">Belongs to the SOS response-associated peptidase family.</text>
</comment>
<dbReference type="EMBL" id="JGZU01000015">
    <property type="protein sequence ID" value="KFJ05577.1"/>
    <property type="molecule type" value="Genomic_DNA"/>
</dbReference>
<evidence type="ECO:0000313" key="9">
    <source>
        <dbReference type="EMBL" id="KFJ05577.1"/>
    </source>
</evidence>
<keyword evidence="2 8" id="KW-0645">Protease</keyword>
<evidence type="ECO:0000256" key="8">
    <source>
        <dbReference type="RuleBase" id="RU364100"/>
    </source>
</evidence>
<dbReference type="InterPro" id="IPR036590">
    <property type="entry name" value="SRAP-like"/>
</dbReference>
<sequence>MCGRFTVAIDFSQLALDLDAELESGLPAPSWNIAPTQTIAIAAQDDRGTRHIAPAYWSFIPPWADSKKLAYPTHNARIETALNKRTFSEAAHSHRAIIPATGYYEWDQHKTPHYFHDAERPILFLAGLYNWWRPNKQSPWLLTCTILTRQATGGAAEVHNRMPVLIGNDLVDPWLDPASEARPLMDEASAKGAQLSDQLSSHTVAKLRGDGPQLIEPDEFTLSI</sequence>
<comment type="caution">
    <text evidence="9">The sequence shown here is derived from an EMBL/GenBank/DDBJ whole genome shotgun (WGS) entry which is preliminary data.</text>
</comment>
<dbReference type="PANTHER" id="PTHR13604">
    <property type="entry name" value="DC12-RELATED"/>
    <property type="match status" value="1"/>
</dbReference>
<keyword evidence="7" id="KW-0456">Lyase</keyword>
<dbReference type="STRING" id="356829.BITS_0263"/>
<dbReference type="Gene3D" id="3.90.1680.10">
    <property type="entry name" value="SOS response associated peptidase-like"/>
    <property type="match status" value="1"/>
</dbReference>
<dbReference type="Pfam" id="PF02586">
    <property type="entry name" value="SRAP"/>
    <property type="match status" value="1"/>
</dbReference>
<dbReference type="GO" id="GO:0008233">
    <property type="term" value="F:peptidase activity"/>
    <property type="evidence" value="ECO:0007669"/>
    <property type="project" value="UniProtKB-KW"/>
</dbReference>
<dbReference type="SUPFAM" id="SSF143081">
    <property type="entry name" value="BB1717-like"/>
    <property type="match status" value="1"/>
</dbReference>
<keyword evidence="6" id="KW-0238">DNA-binding</keyword>
<reference evidence="9 10" key="1">
    <citation type="submission" date="2014-03" db="EMBL/GenBank/DDBJ databases">
        <title>Genomics of Bifidobacteria.</title>
        <authorList>
            <person name="Ventura M."/>
            <person name="Milani C."/>
            <person name="Lugli G.A."/>
        </authorList>
    </citation>
    <scope>NUCLEOTIDE SEQUENCE [LARGE SCALE GENOMIC DNA]</scope>
    <source>
        <strain evidence="9 10">JCM 13495</strain>
    </source>
</reference>
<name>A0A087ECS6_9BIFI</name>
<evidence type="ECO:0000256" key="5">
    <source>
        <dbReference type="ARBA" id="ARBA00023124"/>
    </source>
</evidence>
<keyword evidence="4 8" id="KW-0378">Hydrolase</keyword>
<dbReference type="PANTHER" id="PTHR13604:SF0">
    <property type="entry name" value="ABASIC SITE PROCESSING PROTEIN HMCES"/>
    <property type="match status" value="1"/>
</dbReference>
<evidence type="ECO:0000256" key="3">
    <source>
        <dbReference type="ARBA" id="ARBA00022763"/>
    </source>
</evidence>
<dbReference type="GO" id="GO:0016829">
    <property type="term" value="F:lyase activity"/>
    <property type="evidence" value="ECO:0007669"/>
    <property type="project" value="UniProtKB-KW"/>
</dbReference>
<dbReference type="InterPro" id="IPR003738">
    <property type="entry name" value="SRAP"/>
</dbReference>
<dbReference type="Proteomes" id="UP000029080">
    <property type="component" value="Unassembled WGS sequence"/>
</dbReference>
<protein>
    <recommendedName>
        <fullName evidence="8">Abasic site processing protein</fullName>
        <ecNumber evidence="8">3.4.-.-</ecNumber>
    </recommendedName>
</protein>
<evidence type="ECO:0000256" key="1">
    <source>
        <dbReference type="ARBA" id="ARBA00008136"/>
    </source>
</evidence>
<evidence type="ECO:0000256" key="2">
    <source>
        <dbReference type="ARBA" id="ARBA00022670"/>
    </source>
</evidence>
<dbReference type="eggNOG" id="COG2135">
    <property type="taxonomic scope" value="Bacteria"/>
</dbReference>
<organism evidence="9 10">
    <name type="scientific">Bifidobacterium tsurumiense</name>
    <dbReference type="NCBI Taxonomy" id="356829"/>
    <lineage>
        <taxon>Bacteria</taxon>
        <taxon>Bacillati</taxon>
        <taxon>Actinomycetota</taxon>
        <taxon>Actinomycetes</taxon>
        <taxon>Bifidobacteriales</taxon>
        <taxon>Bifidobacteriaceae</taxon>
        <taxon>Bifidobacterium</taxon>
    </lineage>
</organism>
<evidence type="ECO:0000256" key="4">
    <source>
        <dbReference type="ARBA" id="ARBA00022801"/>
    </source>
</evidence>
<keyword evidence="10" id="KW-1185">Reference proteome</keyword>
<dbReference type="AlphaFoldDB" id="A0A087ECS6"/>
<evidence type="ECO:0000313" key="10">
    <source>
        <dbReference type="Proteomes" id="UP000029080"/>
    </source>
</evidence>
<evidence type="ECO:0000256" key="7">
    <source>
        <dbReference type="ARBA" id="ARBA00023239"/>
    </source>
</evidence>
<gene>
    <name evidence="9" type="ORF">BITS_0263</name>
</gene>